<name>A0A509AFD2_KLEPN</name>
<organism evidence="1">
    <name type="scientific">Klebsiella pneumoniae</name>
    <dbReference type="NCBI Taxonomy" id="573"/>
    <lineage>
        <taxon>Bacteria</taxon>
        <taxon>Pseudomonadati</taxon>
        <taxon>Pseudomonadota</taxon>
        <taxon>Gammaproteobacteria</taxon>
        <taxon>Enterobacterales</taxon>
        <taxon>Enterobacteriaceae</taxon>
        <taxon>Klebsiella/Raoultella group</taxon>
        <taxon>Klebsiella</taxon>
        <taxon>Klebsiella pneumoniae complex</taxon>
    </lineage>
</organism>
<proteinExistence type="predicted"/>
<protein>
    <submittedName>
        <fullName evidence="1">Uncharacterized protein</fullName>
    </submittedName>
</protein>
<gene>
    <name evidence="1" type="ORF">NCTC11678_03259</name>
</gene>
<dbReference type="EMBL" id="CABFNL010000002">
    <property type="protein sequence ID" value="VUA78617.1"/>
    <property type="molecule type" value="Genomic_DNA"/>
</dbReference>
<sequence>MSFVINKTLEASVIADSGTAIGSVQVTVDVTYTITLIQVIDDSTAYASVSASVNGQPPKQVDQFEFNYTLEGGKSLFEQAEDSIIKSESYSGATTVQI</sequence>
<reference evidence="1" key="1">
    <citation type="submission" date="2018-06" db="EMBL/GenBank/DDBJ databases">
        <authorList>
            <consortium name="Pathogen Informatics"/>
        </authorList>
    </citation>
    <scope>NUCLEOTIDE SEQUENCE</scope>
    <source>
        <strain evidence="1">NCTC11678</strain>
    </source>
</reference>
<accession>A0A509AFD2</accession>
<dbReference type="RefSeq" id="WP_080871622.1">
    <property type="nucleotide sequence ID" value="NZ_CABDVY010000003.1"/>
</dbReference>
<dbReference type="AlphaFoldDB" id="A0A509AFD2"/>
<evidence type="ECO:0000313" key="1">
    <source>
        <dbReference type="EMBL" id="VUA78617.1"/>
    </source>
</evidence>